<dbReference type="InterPro" id="IPR028359">
    <property type="entry name" value="UDP_ManNAc/GlcNAc_DH"/>
</dbReference>
<dbReference type="SUPFAM" id="SSF48179">
    <property type="entry name" value="6-phosphogluconate dehydrogenase C-terminal domain-like"/>
    <property type="match status" value="1"/>
</dbReference>
<dbReference type="GO" id="GO:0016628">
    <property type="term" value="F:oxidoreductase activity, acting on the CH-CH group of donors, NAD or NADP as acceptor"/>
    <property type="evidence" value="ECO:0007669"/>
    <property type="project" value="InterPro"/>
</dbReference>
<evidence type="ECO:0000256" key="3">
    <source>
        <dbReference type="PIRNR" id="PIRNR000124"/>
    </source>
</evidence>
<evidence type="ECO:0000259" key="4">
    <source>
        <dbReference type="SMART" id="SM00984"/>
    </source>
</evidence>
<dbReference type="RefSeq" id="WP_066063305.1">
    <property type="nucleotide sequence ID" value="NZ_CP013015.1"/>
</dbReference>
<evidence type="ECO:0000313" key="7">
    <source>
        <dbReference type="Proteomes" id="UP000070560"/>
    </source>
</evidence>
<dbReference type="PANTHER" id="PTHR43491:SF1">
    <property type="entry name" value="UDP-N-ACETYL-D-MANNOSAMINE DEHYDROGENASE"/>
    <property type="match status" value="1"/>
</dbReference>
<dbReference type="Pfam" id="PF00984">
    <property type="entry name" value="UDPG_MGDP_dh"/>
    <property type="match status" value="1"/>
</dbReference>
<dbReference type="GO" id="GO:0016616">
    <property type="term" value="F:oxidoreductase activity, acting on the CH-OH group of donors, NAD or NADP as acceptor"/>
    <property type="evidence" value="ECO:0007669"/>
    <property type="project" value="InterPro"/>
</dbReference>
<comment type="similarity">
    <text evidence="3">Belongs to the UDP-glucose/GDP-mannose dehydrogenase family.</text>
</comment>
<dbReference type="SMART" id="SM00984">
    <property type="entry name" value="UDPG_MGDP_dh_C"/>
    <property type="match status" value="1"/>
</dbReference>
<evidence type="ECO:0000313" key="5">
    <source>
        <dbReference type="EMBL" id="AMM41353.1"/>
    </source>
</evidence>
<dbReference type="InterPro" id="IPR014026">
    <property type="entry name" value="UDP-Glc/GDP-Man_DH_dimer"/>
</dbReference>
<keyword evidence="2" id="KW-0520">NAD</keyword>
<dbReference type="InterPro" id="IPR001732">
    <property type="entry name" value="UDP-Glc/GDP-Man_DH_N"/>
</dbReference>
<dbReference type="InterPro" id="IPR014027">
    <property type="entry name" value="UDP-Glc/GDP-Man_DH_C"/>
</dbReference>
<reference evidence="5 7" key="1">
    <citation type="submission" date="2015-10" db="EMBL/GenBank/DDBJ databases">
        <title>Candidatus Desulfofervidus auxilii, a hydrogenotrophic sulfate-reducing bacterium involved in the thermophilic anaerobic oxidation of methane.</title>
        <authorList>
            <person name="Krukenberg V."/>
            <person name="Richter M."/>
            <person name="Wegener G."/>
        </authorList>
    </citation>
    <scope>NUCLEOTIDE SEQUENCE [LARGE SCALE GENOMIC DNA]</scope>
    <source>
        <strain evidence="5 7">HS1</strain>
    </source>
</reference>
<dbReference type="NCBIfam" id="TIGR03026">
    <property type="entry name" value="NDP-sugDHase"/>
    <property type="match status" value="1"/>
</dbReference>
<dbReference type="PIRSF" id="PIRSF500136">
    <property type="entry name" value="UDP_ManNAc_DH"/>
    <property type="match status" value="1"/>
</dbReference>
<dbReference type="OrthoDB" id="9803238at2"/>
<dbReference type="InterPro" id="IPR008927">
    <property type="entry name" value="6-PGluconate_DH-like_C_sf"/>
</dbReference>
<dbReference type="SUPFAM" id="SSF51735">
    <property type="entry name" value="NAD(P)-binding Rossmann-fold domains"/>
    <property type="match status" value="1"/>
</dbReference>
<dbReference type="EMBL" id="DRKW01000061">
    <property type="protein sequence ID" value="HEB73806.1"/>
    <property type="molecule type" value="Genomic_DNA"/>
</dbReference>
<sequence>MVNWHQAKGVGELRKLIQNKKAKIGIIGLGYVGLPLAIRFAEAGFSVTGFDIDKEKVERLNKGESYIKHISSSLITGLQNCLIATTNMNRLREMDVILICVPTPLTNKREPDMQYVERTSRDIARNMRVGQLISLESTTYPGTTRKLLLPLFEANGLQVGKDFYLIYSPEREDPGNKIYNVKNIPKVVGGITKKCLEVGVCLYSSIVEKPIPVSSPEVAEATKLLENIYRSVNIALVNELKILFDRMGIDIWEIIEAAKTKPFGFQPFYPGPGLGGHCIPIDPFYLSWAAKEYGLNTKFIELAGEINTSMPYFVLQKAIDALNDRGKALKGSKILILGVAYKKDVDDDRESPAYVIIDLLKKRGARIFYNDPYIPKLKKTRKYDFGLTSKPLTKKLLKEMDLIIIVTNHSSYDYQWILENANLIIDTRNAIKHPNRRKVIKA</sequence>
<dbReference type="AlphaFoldDB" id="A0A7V1N2B6"/>
<evidence type="ECO:0000256" key="2">
    <source>
        <dbReference type="ARBA" id="ARBA00023027"/>
    </source>
</evidence>
<dbReference type="Gene3D" id="3.40.50.720">
    <property type="entry name" value="NAD(P)-binding Rossmann-like Domain"/>
    <property type="match status" value="2"/>
</dbReference>
<dbReference type="PANTHER" id="PTHR43491">
    <property type="entry name" value="UDP-N-ACETYL-D-MANNOSAMINE DEHYDROGENASE"/>
    <property type="match status" value="1"/>
</dbReference>
<name>A0A7V1N2B6_DESA2</name>
<gene>
    <name evidence="6" type="ORF">ENJ03_01110</name>
    <name evidence="5" type="ORF">HS1_001557</name>
</gene>
<dbReference type="KEGG" id="daw:HS1_001557"/>
<organism evidence="6">
    <name type="scientific">Desulfofervidus auxilii</name>
    <dbReference type="NCBI Taxonomy" id="1621989"/>
    <lineage>
        <taxon>Bacteria</taxon>
        <taxon>Pseudomonadati</taxon>
        <taxon>Thermodesulfobacteriota</taxon>
        <taxon>Candidatus Desulfofervidia</taxon>
        <taxon>Candidatus Desulfofervidales</taxon>
        <taxon>Candidatus Desulfofervidaceae</taxon>
        <taxon>Candidatus Desulfofervidus</taxon>
    </lineage>
</organism>
<dbReference type="GO" id="GO:0000271">
    <property type="term" value="P:polysaccharide biosynthetic process"/>
    <property type="evidence" value="ECO:0007669"/>
    <property type="project" value="InterPro"/>
</dbReference>
<keyword evidence="7" id="KW-1185">Reference proteome</keyword>
<dbReference type="SUPFAM" id="SSF52413">
    <property type="entry name" value="UDP-glucose/GDP-mannose dehydrogenase C-terminal domain"/>
    <property type="match status" value="1"/>
</dbReference>
<evidence type="ECO:0000313" key="6">
    <source>
        <dbReference type="EMBL" id="HEB73806.1"/>
    </source>
</evidence>
<dbReference type="Pfam" id="PF03720">
    <property type="entry name" value="UDPG_MGDP_dh_C"/>
    <property type="match status" value="1"/>
</dbReference>
<dbReference type="InterPro" id="IPR036220">
    <property type="entry name" value="UDP-Glc/GDP-Man_DH_C_sf"/>
</dbReference>
<dbReference type="EMBL" id="CP013015">
    <property type="protein sequence ID" value="AMM41353.1"/>
    <property type="molecule type" value="Genomic_DNA"/>
</dbReference>
<dbReference type="PIRSF" id="PIRSF000124">
    <property type="entry name" value="UDPglc_GDPman_dh"/>
    <property type="match status" value="1"/>
</dbReference>
<dbReference type="GO" id="GO:0051287">
    <property type="term" value="F:NAD binding"/>
    <property type="evidence" value="ECO:0007669"/>
    <property type="project" value="InterPro"/>
</dbReference>
<feature type="domain" description="UDP-glucose/GDP-mannose dehydrogenase C-terminal" evidence="4">
    <location>
        <begin position="335"/>
        <end position="433"/>
    </location>
</feature>
<keyword evidence="1" id="KW-0560">Oxidoreductase</keyword>
<dbReference type="InterPro" id="IPR017476">
    <property type="entry name" value="UDP-Glc/GDP-Man"/>
</dbReference>
<dbReference type="Pfam" id="PF03721">
    <property type="entry name" value="UDPG_MGDP_dh_N"/>
    <property type="match status" value="1"/>
</dbReference>
<reference evidence="6" key="2">
    <citation type="journal article" date="2020" name="mSystems">
        <title>Genome- and Community-Level Interaction Insights into Carbon Utilization and Element Cycling Functions of Hydrothermarchaeota in Hydrothermal Sediment.</title>
        <authorList>
            <person name="Zhou Z."/>
            <person name="Liu Y."/>
            <person name="Xu W."/>
            <person name="Pan J."/>
            <person name="Luo Z.H."/>
            <person name="Li M."/>
        </authorList>
    </citation>
    <scope>NUCLEOTIDE SEQUENCE [LARGE SCALE GENOMIC DNA]</scope>
    <source>
        <strain evidence="6">HyVt-45</strain>
    </source>
</reference>
<evidence type="ECO:0000256" key="1">
    <source>
        <dbReference type="ARBA" id="ARBA00023002"/>
    </source>
</evidence>
<accession>A0A7V1N2B6</accession>
<proteinExistence type="inferred from homology"/>
<dbReference type="InterPro" id="IPR036291">
    <property type="entry name" value="NAD(P)-bd_dom_sf"/>
</dbReference>
<dbReference type="Proteomes" id="UP000886268">
    <property type="component" value="Unassembled WGS sequence"/>
</dbReference>
<dbReference type="Proteomes" id="UP000070560">
    <property type="component" value="Chromosome"/>
</dbReference>
<protein>
    <submittedName>
        <fullName evidence="6">Nucleotide sugar dehydrogenase</fullName>
    </submittedName>
    <submittedName>
        <fullName evidence="5">UDP-N-acetyl-D-glucosamine dehydrogenase</fullName>
    </submittedName>
</protein>